<comment type="similarity">
    <text evidence="2">Belongs to the PPP phosphatase family. PP-5 (PP-T) subfamily.</text>
</comment>
<reference evidence="11" key="1">
    <citation type="submission" date="2023-03" db="UniProtKB">
        <authorList>
            <consortium name="WormBaseParasite"/>
        </authorList>
    </citation>
    <scope>IDENTIFICATION</scope>
</reference>
<dbReference type="Proteomes" id="UP000036681">
    <property type="component" value="Unplaced"/>
</dbReference>
<dbReference type="SMART" id="SM00028">
    <property type="entry name" value="TPR"/>
    <property type="match status" value="3"/>
</dbReference>
<dbReference type="Gene3D" id="3.60.21.10">
    <property type="match status" value="1"/>
</dbReference>
<dbReference type="InterPro" id="IPR006186">
    <property type="entry name" value="Ser/Thr-sp_prot-phosphatase"/>
</dbReference>
<dbReference type="GO" id="GO:0046872">
    <property type="term" value="F:metal ion binding"/>
    <property type="evidence" value="ECO:0007669"/>
    <property type="project" value="UniProtKB-KW"/>
</dbReference>
<dbReference type="WBParaSite" id="ALUE_0001121701-mRNA-1">
    <property type="protein sequence ID" value="ALUE_0001121701-mRNA-1"/>
    <property type="gene ID" value="ALUE_0001121701"/>
</dbReference>
<dbReference type="SMART" id="SM00156">
    <property type="entry name" value="PP2Ac"/>
    <property type="match status" value="1"/>
</dbReference>
<organism evidence="10 11">
    <name type="scientific">Ascaris lumbricoides</name>
    <name type="common">Giant roundworm</name>
    <dbReference type="NCBI Taxonomy" id="6252"/>
    <lineage>
        <taxon>Eukaryota</taxon>
        <taxon>Metazoa</taxon>
        <taxon>Ecdysozoa</taxon>
        <taxon>Nematoda</taxon>
        <taxon>Chromadorea</taxon>
        <taxon>Rhabditida</taxon>
        <taxon>Spirurina</taxon>
        <taxon>Ascaridomorpha</taxon>
        <taxon>Ascaridoidea</taxon>
        <taxon>Ascarididae</taxon>
        <taxon>Ascaris</taxon>
    </lineage>
</organism>
<dbReference type="PIRSF" id="PIRSF033096">
    <property type="entry name" value="PPPtase_5"/>
    <property type="match status" value="1"/>
</dbReference>
<proteinExistence type="inferred from homology"/>
<evidence type="ECO:0000313" key="10">
    <source>
        <dbReference type="Proteomes" id="UP000036681"/>
    </source>
</evidence>
<keyword evidence="10" id="KW-1185">Reference proteome</keyword>
<dbReference type="AlphaFoldDB" id="A0A9J2PMQ3"/>
<dbReference type="InterPro" id="IPR011990">
    <property type="entry name" value="TPR-like_helical_dom_sf"/>
</dbReference>
<evidence type="ECO:0000256" key="8">
    <source>
        <dbReference type="PIRSR" id="PIRSR033096-1"/>
    </source>
</evidence>
<name>A0A9J2PMQ3_ASCLU</name>
<dbReference type="PANTHER" id="PTHR45668:SF5">
    <property type="entry name" value="SERINE_THREONINE-PROTEIN PHOSPHATASE 5"/>
    <property type="match status" value="1"/>
</dbReference>
<evidence type="ECO:0000256" key="7">
    <source>
        <dbReference type="ARBA" id="ARBA00023211"/>
    </source>
</evidence>
<evidence type="ECO:0000259" key="9">
    <source>
        <dbReference type="SMART" id="SM00156"/>
    </source>
</evidence>
<dbReference type="InterPro" id="IPR013235">
    <property type="entry name" value="PPP_dom"/>
</dbReference>
<dbReference type="SUPFAM" id="SSF56300">
    <property type="entry name" value="Metallo-dependent phosphatases"/>
    <property type="match status" value="1"/>
</dbReference>
<dbReference type="Pfam" id="PF08321">
    <property type="entry name" value="PPP5"/>
    <property type="match status" value="2"/>
</dbReference>
<accession>A0A9J2PMQ3</accession>
<evidence type="ECO:0000256" key="4">
    <source>
        <dbReference type="ARBA" id="ARBA00022723"/>
    </source>
</evidence>
<dbReference type="InterPro" id="IPR019734">
    <property type="entry name" value="TPR_rpt"/>
</dbReference>
<feature type="domain" description="Serine/threonine specific protein phosphatases" evidence="9">
    <location>
        <begin position="268"/>
        <end position="556"/>
    </location>
</feature>
<sequence length="561" mass="63362">MGFDSLGSCLCVGLYFPTRKLCHLITSLGNKGKKRTSVVTVLMANALRSLGFNWRSPCSNGMTSEHVVSTVLDSLDGITNPSEKALRIKDEANQFFNDQAYDVAIDLYTKAIELDGAVAVLYGNRSVAYLKKELYGSALEDAATALSLDPGYIKGYYRRATANMALGKFKLALKDYDAVRKARPSDKDAMRKFEECQKIIRRKAFEKAISMDHDRRSVADSINIDAIVPKCFLIAEVEASYDGPVLEDPVSAEFMVELIRTFKAQKKLHKKYAYKVSKILFTYTVLPKCFLIAEVEASYDGPVLEDPVSAEFMVELIRTFKAQKKLHKKYAYKVSKILFTYTLFNGDFVDRGSFSVETIFTLFGFRLLYPNHFFMSRGNHESEVMNKMYGFEGEVRSKYTSQMADFFTEIFNYLPLCHLINKKIFVCHGGLFKDDNITLDEIRSTNRDRQPPDEGVMCDLLWSDPQDLPGRSPSKRGVGCQFGPDITEDFCKRNGLDYVIRSHEVKPEGYEIHHGGKCVTVFSAPNYCDTMGNKGAFITIRGNNLRPRFTSFSAVEHPSVS</sequence>
<evidence type="ECO:0000256" key="5">
    <source>
        <dbReference type="ARBA" id="ARBA00022737"/>
    </source>
</evidence>
<evidence type="ECO:0000256" key="3">
    <source>
        <dbReference type="ARBA" id="ARBA00013081"/>
    </source>
</evidence>
<evidence type="ECO:0000256" key="6">
    <source>
        <dbReference type="ARBA" id="ARBA00022801"/>
    </source>
</evidence>
<dbReference type="PRINTS" id="PR00114">
    <property type="entry name" value="STPHPHTASE"/>
</dbReference>
<dbReference type="InterPro" id="IPR029052">
    <property type="entry name" value="Metallo-depent_PP-like"/>
</dbReference>
<dbReference type="SUPFAM" id="SSF48452">
    <property type="entry name" value="TPR-like"/>
    <property type="match status" value="1"/>
</dbReference>
<comment type="cofactor">
    <cofactor evidence="1">
        <name>Mn(2+)</name>
        <dbReference type="ChEBI" id="CHEBI:29035"/>
    </cofactor>
</comment>
<dbReference type="EC" id="3.1.3.16" evidence="3"/>
<protein>
    <recommendedName>
        <fullName evidence="3">protein-serine/threonine phosphatase</fullName>
        <ecNumber evidence="3">3.1.3.16</ecNumber>
    </recommendedName>
</protein>
<keyword evidence="7" id="KW-0464">Manganese</keyword>
<feature type="active site" description="Proton donor/acceptor" evidence="8">
    <location>
        <position position="380"/>
    </location>
</feature>
<keyword evidence="4" id="KW-0479">Metal-binding</keyword>
<evidence type="ECO:0000313" key="11">
    <source>
        <dbReference type="WBParaSite" id="ALUE_0001121701-mRNA-1"/>
    </source>
</evidence>
<dbReference type="GO" id="GO:0004722">
    <property type="term" value="F:protein serine/threonine phosphatase activity"/>
    <property type="evidence" value="ECO:0007669"/>
    <property type="project" value="UniProtKB-EC"/>
</dbReference>
<evidence type="ECO:0000256" key="2">
    <source>
        <dbReference type="ARBA" id="ARBA00008786"/>
    </source>
</evidence>
<dbReference type="InterPro" id="IPR004843">
    <property type="entry name" value="Calcineurin-like_PHP"/>
</dbReference>
<evidence type="ECO:0000256" key="1">
    <source>
        <dbReference type="ARBA" id="ARBA00001936"/>
    </source>
</evidence>
<dbReference type="InterPro" id="IPR051134">
    <property type="entry name" value="PPP_phosphatase"/>
</dbReference>
<keyword evidence="5" id="KW-0677">Repeat</keyword>
<dbReference type="PANTHER" id="PTHR45668">
    <property type="entry name" value="SERINE/THREONINE-PROTEIN PHOSPHATASE 5-RELATED"/>
    <property type="match status" value="1"/>
</dbReference>
<keyword evidence="6" id="KW-0378">Hydrolase</keyword>
<dbReference type="Gene3D" id="1.25.40.10">
    <property type="entry name" value="Tetratricopeptide repeat domain"/>
    <property type="match status" value="1"/>
</dbReference>
<dbReference type="Pfam" id="PF00149">
    <property type="entry name" value="Metallophos"/>
    <property type="match status" value="1"/>
</dbReference>